<dbReference type="STRING" id="1429083.GCA_001885685_01926"/>
<dbReference type="AlphaFoldDB" id="A0A1H7H5E9"/>
<sequence length="326" mass="37059">MRIAPASEHLGYDLIGDIHGCAQTLERLLGELGYAHVDGVWQHPARRAIFLGDLLDRGPRIREVVALVRTMVEAGFALCIMGNHEYNALGWHTRALPGSGRQHVREHNARHERIIRETLAQYRDAPEQWQSDLDWFQQLPLVLDGGNFRVVHACWDAALIEPLYQLYPDGRIDEHFLQASCERDSFARQVLDRLLRGTDMALPHGMTLTGSDGFTRAFFRTKFWEEDPQTLGDVVFQPDGLPDEIAEMPLSAEQRADLLVYPASEPPLFVGHYWQTGKPAPIRPNLACLDYSAVKYGQLVSYRFDGERHLSRDKFVAVNVRRPEAP</sequence>
<name>A0A1H7H5E9_9GAMM</name>
<feature type="domain" description="Calcineurin-like phosphoesterase" evidence="1">
    <location>
        <begin position="14"/>
        <end position="153"/>
    </location>
</feature>
<accession>A0A1H7H5E9</accession>
<reference evidence="2 3" key="1">
    <citation type="submission" date="2016-10" db="EMBL/GenBank/DDBJ databases">
        <authorList>
            <person name="de Groot N.N."/>
        </authorList>
    </citation>
    <scope>NUCLEOTIDE SEQUENCE [LARGE SCALE GENOMIC DNA]</scope>
    <source>
        <strain evidence="2 3">JCM 19513</strain>
    </source>
</reference>
<dbReference type="InterPro" id="IPR004843">
    <property type="entry name" value="Calcineurin-like_PHP"/>
</dbReference>
<dbReference type="GO" id="GO:0005737">
    <property type="term" value="C:cytoplasm"/>
    <property type="evidence" value="ECO:0007669"/>
    <property type="project" value="TreeGrafter"/>
</dbReference>
<keyword evidence="3" id="KW-1185">Reference proteome</keyword>
<dbReference type="PANTHER" id="PTHR42850:SF7">
    <property type="entry name" value="BIS(5'-NUCLEOSYL)-TETRAPHOSPHATASE PRPE [ASYMMETRICAL]"/>
    <property type="match status" value="1"/>
</dbReference>
<dbReference type="SUPFAM" id="SSF56300">
    <property type="entry name" value="Metallo-dependent phosphatases"/>
    <property type="match status" value="1"/>
</dbReference>
<proteinExistence type="predicted"/>
<evidence type="ECO:0000313" key="3">
    <source>
        <dbReference type="Proteomes" id="UP000185766"/>
    </source>
</evidence>
<dbReference type="GO" id="GO:0016791">
    <property type="term" value="F:phosphatase activity"/>
    <property type="evidence" value="ECO:0007669"/>
    <property type="project" value="TreeGrafter"/>
</dbReference>
<dbReference type="Proteomes" id="UP000185766">
    <property type="component" value="Unassembled WGS sequence"/>
</dbReference>
<dbReference type="InterPro" id="IPR050126">
    <property type="entry name" value="Ap4A_hydrolase"/>
</dbReference>
<dbReference type="Gene3D" id="3.60.21.10">
    <property type="match status" value="1"/>
</dbReference>
<protein>
    <submittedName>
        <fullName evidence="2">Calcineurin-like phosphoesterase</fullName>
    </submittedName>
</protein>
<dbReference type="EMBL" id="FOAS01000002">
    <property type="protein sequence ID" value="SEK44220.1"/>
    <property type="molecule type" value="Genomic_DNA"/>
</dbReference>
<dbReference type="InterPro" id="IPR029052">
    <property type="entry name" value="Metallo-depent_PP-like"/>
</dbReference>
<dbReference type="PANTHER" id="PTHR42850">
    <property type="entry name" value="METALLOPHOSPHOESTERASE"/>
    <property type="match status" value="1"/>
</dbReference>
<evidence type="ECO:0000259" key="1">
    <source>
        <dbReference type="Pfam" id="PF00149"/>
    </source>
</evidence>
<organism evidence="2 3">
    <name type="scientific">Atopomonas hussainii</name>
    <dbReference type="NCBI Taxonomy" id="1429083"/>
    <lineage>
        <taxon>Bacteria</taxon>
        <taxon>Pseudomonadati</taxon>
        <taxon>Pseudomonadota</taxon>
        <taxon>Gammaproteobacteria</taxon>
        <taxon>Pseudomonadales</taxon>
        <taxon>Pseudomonadaceae</taxon>
        <taxon>Atopomonas</taxon>
    </lineage>
</organism>
<evidence type="ECO:0000313" key="2">
    <source>
        <dbReference type="EMBL" id="SEK44220.1"/>
    </source>
</evidence>
<dbReference type="Pfam" id="PF00149">
    <property type="entry name" value="Metallophos"/>
    <property type="match status" value="1"/>
</dbReference>
<gene>
    <name evidence="2" type="ORF">SAMN05216214_102256</name>
</gene>